<dbReference type="GO" id="GO:0016787">
    <property type="term" value="F:hydrolase activity"/>
    <property type="evidence" value="ECO:0007669"/>
    <property type="project" value="UniProtKB-KW"/>
</dbReference>
<keyword evidence="3" id="KW-1185">Reference proteome</keyword>
<dbReference type="RefSeq" id="WP_133817424.1">
    <property type="nucleotide sequence ID" value="NZ_SNZH01000002.1"/>
</dbReference>
<keyword evidence="1" id="KW-0732">Signal</keyword>
<feature type="signal peptide" evidence="1">
    <location>
        <begin position="1"/>
        <end position="32"/>
    </location>
</feature>
<dbReference type="InterPro" id="IPR010430">
    <property type="entry name" value="DUF1028"/>
</dbReference>
<dbReference type="EMBL" id="SNZH01000002">
    <property type="protein sequence ID" value="TDR47711.1"/>
    <property type="molecule type" value="Genomic_DNA"/>
</dbReference>
<evidence type="ECO:0000313" key="2">
    <source>
        <dbReference type="EMBL" id="TDR47711.1"/>
    </source>
</evidence>
<feature type="chain" id="PRO_5020511014" evidence="1">
    <location>
        <begin position="33"/>
        <end position="328"/>
    </location>
</feature>
<dbReference type="AlphaFoldDB" id="A0A4R6Z7E0"/>
<accession>A0A4R6Z7E0</accession>
<dbReference type="Gene3D" id="3.60.20.10">
    <property type="entry name" value="Glutamine Phosphoribosylpyrophosphate, subunit 1, domain 1"/>
    <property type="match status" value="1"/>
</dbReference>
<dbReference type="Proteomes" id="UP000295293">
    <property type="component" value="Unassembled WGS sequence"/>
</dbReference>
<sequence>MQSPAHRSSPIARWLRLTASLSLLLVPSLAAATFSIVACDKAGNCGVAVATNNLAVGASVPYAQARVGALVSQFETNPNYGPKGLALLSAGKSPEAAIKALLDGDGHFDGTGIEERQVAIVDAKGHSFAYTGTDALASAWAGAHHDEGYSVQGNGLAGEAVLAAMRRAYQSTSGSLAERLMAGLEAGQDAGGQSSGKRSAALLVRTVDGGWQDIDLRIDAAAEPIPDLRRLLDQHYAHQAIIRAERQAGKGNRDEARLSIAEALRRSHGWDRIWRRAARLAMSMDDSGRALDYLGVFLSLNPAWARREMQDEIYAPLRSNAQFKAWSN</sequence>
<name>A0A4R6Z7E0_9GAMM</name>
<proteinExistence type="predicted"/>
<reference evidence="2 3" key="1">
    <citation type="submission" date="2019-03" db="EMBL/GenBank/DDBJ databases">
        <title>Genomic Encyclopedia of Type Strains, Phase IV (KMG-IV): sequencing the most valuable type-strain genomes for metagenomic binning, comparative biology and taxonomic classification.</title>
        <authorList>
            <person name="Goeker M."/>
        </authorList>
    </citation>
    <scope>NUCLEOTIDE SEQUENCE [LARGE SCALE GENOMIC DNA]</scope>
    <source>
        <strain evidence="2 3">DSM 21667</strain>
    </source>
</reference>
<dbReference type="SUPFAM" id="SSF56235">
    <property type="entry name" value="N-terminal nucleophile aminohydrolases (Ntn hydrolases)"/>
    <property type="match status" value="1"/>
</dbReference>
<organism evidence="2 3">
    <name type="scientific">Tahibacter aquaticus</name>
    <dbReference type="NCBI Taxonomy" id="520092"/>
    <lineage>
        <taxon>Bacteria</taxon>
        <taxon>Pseudomonadati</taxon>
        <taxon>Pseudomonadota</taxon>
        <taxon>Gammaproteobacteria</taxon>
        <taxon>Lysobacterales</taxon>
        <taxon>Rhodanobacteraceae</taxon>
        <taxon>Tahibacter</taxon>
    </lineage>
</organism>
<dbReference type="PANTHER" id="PTHR39328">
    <property type="entry name" value="BLL2871 PROTEIN"/>
    <property type="match status" value="1"/>
</dbReference>
<dbReference type="PANTHER" id="PTHR39328:SF1">
    <property type="entry name" value="BLL2871 PROTEIN"/>
    <property type="match status" value="1"/>
</dbReference>
<dbReference type="InterPro" id="IPR029055">
    <property type="entry name" value="Ntn_hydrolases_N"/>
</dbReference>
<evidence type="ECO:0000256" key="1">
    <source>
        <dbReference type="SAM" id="SignalP"/>
    </source>
</evidence>
<dbReference type="Pfam" id="PF06267">
    <property type="entry name" value="DUF1028"/>
    <property type="match status" value="1"/>
</dbReference>
<gene>
    <name evidence="2" type="ORF">DFR29_102371</name>
</gene>
<keyword evidence="2" id="KW-0378">Hydrolase</keyword>
<evidence type="ECO:0000313" key="3">
    <source>
        <dbReference type="Proteomes" id="UP000295293"/>
    </source>
</evidence>
<dbReference type="OrthoDB" id="9790012at2"/>
<protein>
    <submittedName>
        <fullName evidence="2">Putative Ntn-hydrolase superfamily protein</fullName>
    </submittedName>
</protein>
<comment type="caution">
    <text evidence="2">The sequence shown here is derived from an EMBL/GenBank/DDBJ whole genome shotgun (WGS) entry which is preliminary data.</text>
</comment>